<feature type="domain" description="AGC-kinase C-terminal" evidence="9">
    <location>
        <begin position="281"/>
        <end position="368"/>
    </location>
</feature>
<feature type="compositionally biased region" description="Polar residues" evidence="7">
    <location>
        <begin position="564"/>
        <end position="573"/>
    </location>
</feature>
<evidence type="ECO:0000313" key="10">
    <source>
        <dbReference type="EMBL" id="KAJ2850818.1"/>
    </source>
</evidence>
<dbReference type="SUPFAM" id="SSF56112">
    <property type="entry name" value="Protein kinase-like (PK-like)"/>
    <property type="match status" value="1"/>
</dbReference>
<evidence type="ECO:0000256" key="6">
    <source>
        <dbReference type="PROSITE-ProRule" id="PRU10141"/>
    </source>
</evidence>
<dbReference type="Proteomes" id="UP001139887">
    <property type="component" value="Unassembled WGS sequence"/>
</dbReference>
<proteinExistence type="predicted"/>
<dbReference type="PANTHER" id="PTHR24355:SF30">
    <property type="entry name" value="SERINE_THREONINE-PROTEIN KINASE 32B ISOFORM X1"/>
    <property type="match status" value="1"/>
</dbReference>
<keyword evidence="4" id="KW-0418">Kinase</keyword>
<feature type="compositionally biased region" description="Basic and acidic residues" evidence="7">
    <location>
        <begin position="465"/>
        <end position="484"/>
    </location>
</feature>
<evidence type="ECO:0000256" key="5">
    <source>
        <dbReference type="ARBA" id="ARBA00022840"/>
    </source>
</evidence>
<evidence type="ECO:0000256" key="7">
    <source>
        <dbReference type="SAM" id="MobiDB-lite"/>
    </source>
</evidence>
<name>A0A9W8LYX6_9FUNG</name>
<dbReference type="InterPro" id="IPR011009">
    <property type="entry name" value="Kinase-like_dom_sf"/>
</dbReference>
<keyword evidence="3 6" id="KW-0547">Nucleotide-binding</keyword>
<dbReference type="GO" id="GO:0004703">
    <property type="term" value="F:G protein-coupled receptor kinase activity"/>
    <property type="evidence" value="ECO:0007669"/>
    <property type="project" value="TreeGrafter"/>
</dbReference>
<dbReference type="PANTHER" id="PTHR24355">
    <property type="entry name" value="G PROTEIN-COUPLED RECEPTOR KINASE/RIBOSOMAL PROTEIN S6 KINASE"/>
    <property type="match status" value="1"/>
</dbReference>
<dbReference type="InterPro" id="IPR000719">
    <property type="entry name" value="Prot_kinase_dom"/>
</dbReference>
<evidence type="ECO:0000313" key="11">
    <source>
        <dbReference type="Proteomes" id="UP001139887"/>
    </source>
</evidence>
<keyword evidence="1" id="KW-0723">Serine/threonine-protein kinase</keyword>
<evidence type="ECO:0000256" key="2">
    <source>
        <dbReference type="ARBA" id="ARBA00022679"/>
    </source>
</evidence>
<evidence type="ECO:0000259" key="9">
    <source>
        <dbReference type="PROSITE" id="PS51285"/>
    </source>
</evidence>
<dbReference type="Gene3D" id="1.10.510.10">
    <property type="entry name" value="Transferase(Phosphotransferase) domain 1"/>
    <property type="match status" value="1"/>
</dbReference>
<sequence length="745" mass="83309">MGNSMAKQQPEPGLGLHKFRLLRVIGRGSFGKVRIVEHRTTGKTYALKYINKATCIAMKAHANTLRERDILEEIDHPFIVNLRFSFQDESAMFMAMDLMIGGDLRFHIMRRRFFEGVIKFWIAELACAVHHLHTINHIVHRDIKPDNILMDSEGHVALTDFNIATRIVDGVPHYAVAGTANYMAPEIVSGTGYTYSVDWWSLGVVMYECVYGRRPFRHKKNTDSLRRALLYEEIQFPLVADVQVSYDCISALRGLLSKDPASRLGCGPAGYDALKAHPFFASIDWAKLESRQLLPPFVPSNDMSNFDISHDLEEMLLDPEPLQDSSRRKAAAKRNKPPPEHETPEYRYIAEHFADFDYIEYEQFKAYLDVHGSISALAMEDARAASIGTLEPDASLSSSLSLARIKLDDRPIINLEMQSTLSYSVTLSRSRTVLQQQQSIITNSPDTSLADAAGFSPTPPSLRQRISEARRRGSSGTRDRRPSDTRQQTEGVFSSATNSSCTTMATPASTAADQVGNMLHPGTLEPPSIVPIDILTWNQLLPSQRSLAHRYCIKMAHDRLRRSAAQSKQQPKTSKAPLHFPKLAERSNHRYTPSASARVQCSSVEPSRLAGSSSSKNSLRKRSSAELLTAKEKRTSLIKRQLSVDNVTGLQTKKHPEYLPLDVNVRDLAFDMTPYFEQSRNSTYDSIDQSQHYYQTQPLPPPPHSAAVPFDIVESAVKATSSHLNLLSDAPQCPLPPPPSQTSLI</sequence>
<dbReference type="InterPro" id="IPR008271">
    <property type="entry name" value="Ser/Thr_kinase_AS"/>
</dbReference>
<feature type="binding site" evidence="6">
    <location>
        <position position="48"/>
    </location>
    <ligand>
        <name>ATP</name>
        <dbReference type="ChEBI" id="CHEBI:30616"/>
    </ligand>
</feature>
<feature type="compositionally biased region" description="Low complexity" evidence="7">
    <location>
        <begin position="607"/>
        <end position="617"/>
    </location>
</feature>
<dbReference type="FunFam" id="1.10.510.10:FF:000469">
    <property type="entry name" value="Serine/threonine-protein kinase 32B"/>
    <property type="match status" value="1"/>
</dbReference>
<feature type="domain" description="Protein kinase" evidence="8">
    <location>
        <begin position="19"/>
        <end position="280"/>
    </location>
</feature>
<comment type="caution">
    <text evidence="10">The sequence shown here is derived from an EMBL/GenBank/DDBJ whole genome shotgun (WGS) entry which is preliminary data.</text>
</comment>
<dbReference type="PROSITE" id="PS00108">
    <property type="entry name" value="PROTEIN_KINASE_ST"/>
    <property type="match status" value="1"/>
</dbReference>
<protein>
    <submittedName>
        <fullName evidence="10">Uncharacterized protein</fullName>
    </submittedName>
</protein>
<feature type="region of interest" description="Disordered" evidence="7">
    <location>
        <begin position="562"/>
        <end position="626"/>
    </location>
</feature>
<dbReference type="GO" id="GO:0001664">
    <property type="term" value="F:G protein-coupled receptor binding"/>
    <property type="evidence" value="ECO:0007669"/>
    <property type="project" value="TreeGrafter"/>
</dbReference>
<feature type="region of interest" description="Disordered" evidence="7">
    <location>
        <begin position="318"/>
        <end position="343"/>
    </location>
</feature>
<keyword evidence="5 6" id="KW-0067">ATP-binding</keyword>
<evidence type="ECO:0000259" key="8">
    <source>
        <dbReference type="PROSITE" id="PS50011"/>
    </source>
</evidence>
<dbReference type="EMBL" id="JANBUW010000023">
    <property type="protein sequence ID" value="KAJ2850818.1"/>
    <property type="molecule type" value="Genomic_DNA"/>
</dbReference>
<dbReference type="Gene3D" id="3.30.200.20">
    <property type="entry name" value="Phosphorylase Kinase, domain 1"/>
    <property type="match status" value="1"/>
</dbReference>
<evidence type="ECO:0000256" key="1">
    <source>
        <dbReference type="ARBA" id="ARBA00022527"/>
    </source>
</evidence>
<dbReference type="OrthoDB" id="354826at2759"/>
<reference evidence="10" key="1">
    <citation type="submission" date="2022-07" db="EMBL/GenBank/DDBJ databases">
        <title>Phylogenomic reconstructions and comparative analyses of Kickxellomycotina fungi.</title>
        <authorList>
            <person name="Reynolds N.K."/>
            <person name="Stajich J.E."/>
            <person name="Barry K."/>
            <person name="Grigoriev I.V."/>
            <person name="Crous P."/>
            <person name="Smith M.E."/>
        </authorList>
    </citation>
    <scope>NUCLEOTIDE SEQUENCE</scope>
    <source>
        <strain evidence="10">NRRL 1566</strain>
    </source>
</reference>
<dbReference type="InterPro" id="IPR017441">
    <property type="entry name" value="Protein_kinase_ATP_BS"/>
</dbReference>
<dbReference type="PROSITE" id="PS00107">
    <property type="entry name" value="PROTEIN_KINASE_ATP"/>
    <property type="match status" value="1"/>
</dbReference>
<feature type="compositionally biased region" description="Polar residues" evidence="7">
    <location>
        <begin position="590"/>
        <end position="605"/>
    </location>
</feature>
<dbReference type="PROSITE" id="PS50011">
    <property type="entry name" value="PROTEIN_KINASE_DOM"/>
    <property type="match status" value="1"/>
</dbReference>
<organism evidence="10 11">
    <name type="scientific">Coemansia brasiliensis</name>
    <dbReference type="NCBI Taxonomy" id="2650707"/>
    <lineage>
        <taxon>Eukaryota</taxon>
        <taxon>Fungi</taxon>
        <taxon>Fungi incertae sedis</taxon>
        <taxon>Zoopagomycota</taxon>
        <taxon>Kickxellomycotina</taxon>
        <taxon>Kickxellomycetes</taxon>
        <taxon>Kickxellales</taxon>
        <taxon>Kickxellaceae</taxon>
        <taxon>Coemansia</taxon>
    </lineage>
</organism>
<keyword evidence="2" id="KW-0808">Transferase</keyword>
<dbReference type="GO" id="GO:0009966">
    <property type="term" value="P:regulation of signal transduction"/>
    <property type="evidence" value="ECO:0007669"/>
    <property type="project" value="TreeGrafter"/>
</dbReference>
<dbReference type="GO" id="GO:0007186">
    <property type="term" value="P:G protein-coupled receptor signaling pathway"/>
    <property type="evidence" value="ECO:0007669"/>
    <property type="project" value="TreeGrafter"/>
</dbReference>
<dbReference type="AlphaFoldDB" id="A0A9W8LYX6"/>
<dbReference type="InterPro" id="IPR000961">
    <property type="entry name" value="AGC-kinase_C"/>
</dbReference>
<keyword evidence="11" id="KW-1185">Reference proteome</keyword>
<gene>
    <name evidence="10" type="ORF">IWW36_001633</name>
</gene>
<feature type="region of interest" description="Disordered" evidence="7">
    <location>
        <begin position="445"/>
        <end position="503"/>
    </location>
</feature>
<dbReference type="GO" id="GO:0005524">
    <property type="term" value="F:ATP binding"/>
    <property type="evidence" value="ECO:0007669"/>
    <property type="project" value="UniProtKB-UniRule"/>
</dbReference>
<feature type="compositionally biased region" description="Polar residues" evidence="7">
    <location>
        <begin position="488"/>
        <end position="503"/>
    </location>
</feature>
<dbReference type="Pfam" id="PF00069">
    <property type="entry name" value="Pkinase"/>
    <property type="match status" value="1"/>
</dbReference>
<evidence type="ECO:0000256" key="4">
    <source>
        <dbReference type="ARBA" id="ARBA00022777"/>
    </source>
</evidence>
<accession>A0A9W8LYX6</accession>
<evidence type="ECO:0000256" key="3">
    <source>
        <dbReference type="ARBA" id="ARBA00022741"/>
    </source>
</evidence>
<dbReference type="SMART" id="SM00220">
    <property type="entry name" value="S_TKc"/>
    <property type="match status" value="1"/>
</dbReference>
<dbReference type="PROSITE" id="PS51285">
    <property type="entry name" value="AGC_KINASE_CTER"/>
    <property type="match status" value="1"/>
</dbReference>